<evidence type="ECO:0000313" key="3">
    <source>
        <dbReference type="Proteomes" id="UP000430368"/>
    </source>
</evidence>
<dbReference type="EMBL" id="CP041764">
    <property type="protein sequence ID" value="QHA88857.1"/>
    <property type="molecule type" value="Genomic_DNA"/>
</dbReference>
<dbReference type="InterPro" id="IPR018723">
    <property type="entry name" value="DUF2254_membrane"/>
</dbReference>
<feature type="transmembrane region" description="Helical" evidence="1">
    <location>
        <begin position="62"/>
        <end position="85"/>
    </location>
</feature>
<protein>
    <submittedName>
        <fullName evidence="2">DUF2254 domain-containing protein</fullName>
    </submittedName>
</protein>
<evidence type="ECO:0000313" key="2">
    <source>
        <dbReference type="EMBL" id="QHA88857.1"/>
    </source>
</evidence>
<feature type="transmembrane region" description="Helical" evidence="1">
    <location>
        <begin position="106"/>
        <end position="129"/>
    </location>
</feature>
<gene>
    <name evidence="2" type="ORF">FO014_18775</name>
</gene>
<dbReference type="Pfam" id="PF10011">
    <property type="entry name" value="DUF2254"/>
    <property type="match status" value="1"/>
</dbReference>
<dbReference type="Proteomes" id="UP000430368">
    <property type="component" value="Chromosome"/>
</dbReference>
<keyword evidence="1" id="KW-0812">Transmembrane</keyword>
<keyword evidence="1" id="KW-0472">Membrane</keyword>
<name>A0ABX6GRL6_9GAMM</name>
<keyword evidence="3" id="KW-1185">Reference proteome</keyword>
<accession>A0ABX6GRL6</accession>
<feature type="transmembrane region" description="Helical" evidence="1">
    <location>
        <begin position="135"/>
        <end position="156"/>
    </location>
</feature>
<reference evidence="2 3" key="1">
    <citation type="submission" date="2019-07" db="EMBL/GenBank/DDBJ databases">
        <title>Serratia dokdonensis sp. nov., an elicitor of systemic resistance in Nicotiana Tabacum.</title>
        <authorList>
            <person name="Son J.-S."/>
            <person name="Hwang Y.-J."/>
            <person name="Lee S.-Y."/>
            <person name="Ghim S.-Y."/>
        </authorList>
    </citation>
    <scope>NUCLEOTIDE SEQUENCE [LARGE SCALE GENOMIC DNA]</scope>
    <source>
        <strain evidence="2 3">KUDC3025</strain>
    </source>
</reference>
<proteinExistence type="predicted"/>
<organism evidence="2 3">
    <name type="scientific">Serratia rhizosphaerae</name>
    <dbReference type="NCBI Taxonomy" id="2597702"/>
    <lineage>
        <taxon>Bacteria</taxon>
        <taxon>Pseudomonadati</taxon>
        <taxon>Pseudomonadota</taxon>
        <taxon>Gammaproteobacteria</taxon>
        <taxon>Enterobacterales</taxon>
        <taxon>Yersiniaceae</taxon>
        <taxon>Serratia</taxon>
    </lineage>
</organism>
<keyword evidence="1" id="KW-1133">Transmembrane helix</keyword>
<evidence type="ECO:0000256" key="1">
    <source>
        <dbReference type="SAM" id="Phobius"/>
    </source>
</evidence>
<sequence length="426" mass="46612">MFTMSKWHWLFSQLTRKLWFRACLFALLAVISALVSIVVKPFIPSGIGGVVGADAVDKILNILASSMLAVTTFSLSIMVSAYSSATTSVTPRATRLVMEDSTTQNVLATFIGSFLFSLVGIVALSMGAYGQRGRVVLFVVTLLVIALIVITLLRWIQHLSLLGRVGETTSRVEEAARNALENRVNIPYMGGKAWLPGLQPPAEVMALYPTDIGYIQHIDMQMLDDRLQEIEGELYLTCQAGAFVHPGHPVGWIVAPTPNPDTAALLAAITIGAERSFDQDPRFGLAVLAEIASRALSPAVNDPGTAIDVIGRAVRLLAVWGRNKPEPDAVIYHNVWVKPIMTADLLDDIVNPIARDGAGLIEVQLRLLKGLQALDRMNTAVFAEDVRRYVAIIQHLAEQQMVSQQDLERLNVWIRQSDLNIIEASQ</sequence>